<evidence type="ECO:0000313" key="3">
    <source>
        <dbReference type="Proteomes" id="UP000481621"/>
    </source>
</evidence>
<protein>
    <submittedName>
        <fullName evidence="2">Uncharacterized protein</fullName>
    </submittedName>
</protein>
<dbReference type="PROSITE" id="PS51257">
    <property type="entry name" value="PROKAR_LIPOPROTEIN"/>
    <property type="match status" value="1"/>
</dbReference>
<proteinExistence type="predicted"/>
<reference evidence="2" key="1">
    <citation type="submission" date="2020-02" db="EMBL/GenBank/DDBJ databases">
        <title>Bacillus sedimentmangrovi sp. nov., isolated from sediment of the mangrove ecosystem.</title>
        <authorList>
            <person name="Liu G."/>
        </authorList>
    </citation>
    <scope>NUCLEOTIDE SEQUENCE [LARGE SCALE GENOMIC DNA]</scope>
    <source>
        <strain evidence="2">SgZ-7</strain>
    </source>
</reference>
<dbReference type="AlphaFoldDB" id="A0A6B3TP93"/>
<dbReference type="EMBL" id="JAAIUV010000003">
    <property type="protein sequence ID" value="NEX77941.1"/>
    <property type="molecule type" value="Genomic_DNA"/>
</dbReference>
<accession>A0A6B3TP93</accession>
<feature type="transmembrane region" description="Helical" evidence="1">
    <location>
        <begin position="6"/>
        <end position="26"/>
    </location>
</feature>
<dbReference type="Proteomes" id="UP000481621">
    <property type="component" value="Unassembled WGS sequence"/>
</dbReference>
<dbReference type="RefSeq" id="WP_163250476.1">
    <property type="nucleotide sequence ID" value="NZ_JAAIUV010000003.1"/>
</dbReference>
<dbReference type="InterPro" id="IPR046208">
    <property type="entry name" value="DUF6241"/>
</dbReference>
<evidence type="ECO:0000256" key="1">
    <source>
        <dbReference type="SAM" id="Phobius"/>
    </source>
</evidence>
<comment type="caution">
    <text evidence="2">The sequence shown here is derived from an EMBL/GenBank/DDBJ whole genome shotgun (WGS) entry which is preliminary data.</text>
</comment>
<gene>
    <name evidence="2" type="ORF">G4Z05_03430</name>
</gene>
<keyword evidence="3" id="KW-1185">Reference proteome</keyword>
<name>A0A6B3TP93_9BACI</name>
<sequence>MKKYVIWSVSILAACAIIFLATMKIIDNVKEFKKKEVKIEKAVSQEEKKEKEKEHEEQTGYIGGENELGLKPDSAEVTVVDVMHKMTHQKVRADDKWGAYPITPENIEIVYHIVSNSSFKIKGDLLEIVTRWKNGDFSKADEDHNYLWRYQGGNVGEAHGLMSPEEEAEFIKNNFQK</sequence>
<dbReference type="Pfam" id="PF19754">
    <property type="entry name" value="DUF6241"/>
    <property type="match status" value="1"/>
</dbReference>
<organism evidence="2 3">
    <name type="scientific">Neobacillus thermocopriae</name>
    <dbReference type="NCBI Taxonomy" id="1215031"/>
    <lineage>
        <taxon>Bacteria</taxon>
        <taxon>Bacillati</taxon>
        <taxon>Bacillota</taxon>
        <taxon>Bacilli</taxon>
        <taxon>Bacillales</taxon>
        <taxon>Bacillaceae</taxon>
        <taxon>Neobacillus</taxon>
    </lineage>
</organism>
<keyword evidence="1" id="KW-1133">Transmembrane helix</keyword>
<keyword evidence="1" id="KW-0812">Transmembrane</keyword>
<keyword evidence="1" id="KW-0472">Membrane</keyword>
<evidence type="ECO:0000313" key="2">
    <source>
        <dbReference type="EMBL" id="NEX77941.1"/>
    </source>
</evidence>